<evidence type="ECO:0000313" key="3">
    <source>
        <dbReference type="Proteomes" id="UP001303222"/>
    </source>
</evidence>
<accession>A0AAN6NQJ0</accession>
<reference evidence="2" key="2">
    <citation type="submission" date="2023-06" db="EMBL/GenBank/DDBJ databases">
        <authorList>
            <consortium name="Lawrence Berkeley National Laboratory"/>
            <person name="Mondo S.J."/>
            <person name="Hensen N."/>
            <person name="Bonometti L."/>
            <person name="Westerberg I."/>
            <person name="Brannstrom I.O."/>
            <person name="Guillou S."/>
            <person name="Cros-Aarteil S."/>
            <person name="Calhoun S."/>
            <person name="Haridas S."/>
            <person name="Kuo A."/>
            <person name="Pangilinan J."/>
            <person name="Riley R."/>
            <person name="Labutti K."/>
            <person name="Andreopoulos B."/>
            <person name="Lipzen A."/>
            <person name="Chen C."/>
            <person name="Yanf M."/>
            <person name="Daum C."/>
            <person name="Ng V."/>
            <person name="Clum A."/>
            <person name="Steindorff A."/>
            <person name="Ohm R."/>
            <person name="Martin F."/>
            <person name="Silar P."/>
            <person name="Natvig D."/>
            <person name="Lalanne C."/>
            <person name="Gautier V."/>
            <person name="Ament-Velasquez S.L."/>
            <person name="Kruys A."/>
            <person name="Hutchinson M.I."/>
            <person name="Powell A.J."/>
            <person name="Barry K."/>
            <person name="Miller A.N."/>
            <person name="Grigoriev I.V."/>
            <person name="Debuchy R."/>
            <person name="Gladieux P."/>
            <person name="Thoren M.H."/>
            <person name="Johannesson H."/>
        </authorList>
    </citation>
    <scope>NUCLEOTIDE SEQUENCE</scope>
    <source>
        <strain evidence="2">CBS 626.80</strain>
    </source>
</reference>
<keyword evidence="3" id="KW-1185">Reference proteome</keyword>
<keyword evidence="1" id="KW-1133">Transmembrane helix</keyword>
<name>A0AAN6NQJ0_9PEZI</name>
<gene>
    <name evidence="2" type="ORF">QBC32DRAFT_19136</name>
</gene>
<dbReference type="EMBL" id="MU859184">
    <property type="protein sequence ID" value="KAK3950259.1"/>
    <property type="molecule type" value="Genomic_DNA"/>
</dbReference>
<evidence type="ECO:0000256" key="1">
    <source>
        <dbReference type="SAM" id="Phobius"/>
    </source>
</evidence>
<reference evidence="2" key="1">
    <citation type="journal article" date="2023" name="Mol. Phylogenet. Evol.">
        <title>Genome-scale phylogeny and comparative genomics of the fungal order Sordariales.</title>
        <authorList>
            <person name="Hensen N."/>
            <person name="Bonometti L."/>
            <person name="Westerberg I."/>
            <person name="Brannstrom I.O."/>
            <person name="Guillou S."/>
            <person name="Cros-Aarteil S."/>
            <person name="Calhoun S."/>
            <person name="Haridas S."/>
            <person name="Kuo A."/>
            <person name="Mondo S."/>
            <person name="Pangilinan J."/>
            <person name="Riley R."/>
            <person name="LaButti K."/>
            <person name="Andreopoulos B."/>
            <person name="Lipzen A."/>
            <person name="Chen C."/>
            <person name="Yan M."/>
            <person name="Daum C."/>
            <person name="Ng V."/>
            <person name="Clum A."/>
            <person name="Steindorff A."/>
            <person name="Ohm R.A."/>
            <person name="Martin F."/>
            <person name="Silar P."/>
            <person name="Natvig D.O."/>
            <person name="Lalanne C."/>
            <person name="Gautier V."/>
            <person name="Ament-Velasquez S.L."/>
            <person name="Kruys A."/>
            <person name="Hutchinson M.I."/>
            <person name="Powell A.J."/>
            <person name="Barry K."/>
            <person name="Miller A.N."/>
            <person name="Grigoriev I.V."/>
            <person name="Debuchy R."/>
            <person name="Gladieux P."/>
            <person name="Hiltunen Thoren M."/>
            <person name="Johannesson H."/>
        </authorList>
    </citation>
    <scope>NUCLEOTIDE SEQUENCE</scope>
    <source>
        <strain evidence="2">CBS 626.80</strain>
    </source>
</reference>
<dbReference type="Proteomes" id="UP001303222">
    <property type="component" value="Unassembled WGS sequence"/>
</dbReference>
<comment type="caution">
    <text evidence="2">The sequence shown here is derived from an EMBL/GenBank/DDBJ whole genome shotgun (WGS) entry which is preliminary data.</text>
</comment>
<proteinExistence type="predicted"/>
<keyword evidence="1" id="KW-0812">Transmembrane</keyword>
<dbReference type="AlphaFoldDB" id="A0AAN6NQJ0"/>
<protein>
    <submittedName>
        <fullName evidence="2">Uncharacterized protein</fullName>
    </submittedName>
</protein>
<sequence>MLAAAGVIGVVQLFPISVVRNTKVHVVLYYTHFNSAMLLSETILYIPFTPAYVVILEIIYIRGTGYKGNHSSKSTRLFQIFTTSS</sequence>
<evidence type="ECO:0000313" key="2">
    <source>
        <dbReference type="EMBL" id="KAK3950259.1"/>
    </source>
</evidence>
<keyword evidence="1" id="KW-0472">Membrane</keyword>
<feature type="transmembrane region" description="Helical" evidence="1">
    <location>
        <begin position="45"/>
        <end position="63"/>
    </location>
</feature>
<organism evidence="2 3">
    <name type="scientific">Pseudoneurospora amorphoporcata</name>
    <dbReference type="NCBI Taxonomy" id="241081"/>
    <lineage>
        <taxon>Eukaryota</taxon>
        <taxon>Fungi</taxon>
        <taxon>Dikarya</taxon>
        <taxon>Ascomycota</taxon>
        <taxon>Pezizomycotina</taxon>
        <taxon>Sordariomycetes</taxon>
        <taxon>Sordariomycetidae</taxon>
        <taxon>Sordariales</taxon>
        <taxon>Sordariaceae</taxon>
        <taxon>Pseudoneurospora</taxon>
    </lineage>
</organism>